<dbReference type="Proteomes" id="UP001472866">
    <property type="component" value="Chromosome 04"/>
</dbReference>
<dbReference type="SUPFAM" id="SSF55961">
    <property type="entry name" value="Bet v1-like"/>
    <property type="match status" value="1"/>
</dbReference>
<organism evidence="3 4">
    <name type="scientific">Chloropicon roscoffensis</name>
    <dbReference type="NCBI Taxonomy" id="1461544"/>
    <lineage>
        <taxon>Eukaryota</taxon>
        <taxon>Viridiplantae</taxon>
        <taxon>Chlorophyta</taxon>
        <taxon>Chloropicophyceae</taxon>
        <taxon>Chloropicales</taxon>
        <taxon>Chloropicaceae</taxon>
        <taxon>Chloropicon</taxon>
    </lineage>
</organism>
<feature type="domain" description="Coenzyme Q-binding protein COQ10 START" evidence="2">
    <location>
        <begin position="105"/>
        <end position="247"/>
    </location>
</feature>
<dbReference type="PANTHER" id="PTHR34060:SF1">
    <property type="entry name" value="POLYKETIDE CYCLASE _ DEHYDRASE AND LIPID TRANSPORT PROTEIN"/>
    <property type="match status" value="1"/>
</dbReference>
<protein>
    <submittedName>
        <fullName evidence="3">Polyketide_cyc domain-containing protein</fullName>
    </submittedName>
</protein>
<feature type="compositionally biased region" description="Polar residues" evidence="1">
    <location>
        <begin position="1"/>
        <end position="11"/>
    </location>
</feature>
<evidence type="ECO:0000313" key="3">
    <source>
        <dbReference type="EMBL" id="WZN61372.1"/>
    </source>
</evidence>
<gene>
    <name evidence="3" type="ORF">HKI87_04g29070</name>
</gene>
<sequence length="260" mass="28873">MRAATTRSTSRAGVGPASCSSRSRAASAVSGRRLEGWSRVWAREVARGPHSRAAVSSSAEEVEPAREREEPGSNLSIESLSEAVTVSVTSLPSRNLRELRATTRIDAPARLVWDTLTSYETLHEFIPGLAVNECLERTDSGATLLQIGEANTAVGFRFKAKVLLRIREFPTGLEEGHKFALETDERKRDITFSQLEGDFREYEGTWKILGEDDADESQLVYMLRVKPQPWLPVSLVMRKVSQEVKTNLACVRRQAEGLRA</sequence>
<dbReference type="InterPro" id="IPR023393">
    <property type="entry name" value="START-like_dom_sf"/>
</dbReference>
<dbReference type="AlphaFoldDB" id="A0AAX4P4R8"/>
<evidence type="ECO:0000259" key="2">
    <source>
        <dbReference type="Pfam" id="PF03364"/>
    </source>
</evidence>
<evidence type="ECO:0000256" key="1">
    <source>
        <dbReference type="SAM" id="MobiDB-lite"/>
    </source>
</evidence>
<proteinExistence type="predicted"/>
<feature type="region of interest" description="Disordered" evidence="1">
    <location>
        <begin position="49"/>
        <end position="74"/>
    </location>
</feature>
<accession>A0AAX4P4R8</accession>
<dbReference type="PANTHER" id="PTHR34060">
    <property type="entry name" value="POLYKETIDE CYCLASE / DEHYDRASE AND LIPID TRANSPORT PROTEIN"/>
    <property type="match status" value="1"/>
</dbReference>
<feature type="compositionally biased region" description="Low complexity" evidence="1">
    <location>
        <begin position="17"/>
        <end position="31"/>
    </location>
</feature>
<name>A0AAX4P4R8_9CHLO</name>
<dbReference type="EMBL" id="CP151504">
    <property type="protein sequence ID" value="WZN61372.1"/>
    <property type="molecule type" value="Genomic_DNA"/>
</dbReference>
<evidence type="ECO:0000313" key="4">
    <source>
        <dbReference type="Proteomes" id="UP001472866"/>
    </source>
</evidence>
<dbReference type="Gene3D" id="3.30.530.20">
    <property type="match status" value="1"/>
</dbReference>
<keyword evidence="4" id="KW-1185">Reference proteome</keyword>
<feature type="region of interest" description="Disordered" evidence="1">
    <location>
        <begin position="1"/>
        <end position="33"/>
    </location>
</feature>
<reference evidence="3 4" key="1">
    <citation type="submission" date="2024-03" db="EMBL/GenBank/DDBJ databases">
        <title>Complete genome sequence of the green alga Chloropicon roscoffensis RCC1871.</title>
        <authorList>
            <person name="Lemieux C."/>
            <person name="Pombert J.-F."/>
            <person name="Otis C."/>
            <person name="Turmel M."/>
        </authorList>
    </citation>
    <scope>NUCLEOTIDE SEQUENCE [LARGE SCALE GENOMIC DNA]</scope>
    <source>
        <strain evidence="3 4">RCC1871</strain>
    </source>
</reference>
<dbReference type="InterPro" id="IPR005031">
    <property type="entry name" value="COQ10_START"/>
</dbReference>
<dbReference type="Pfam" id="PF03364">
    <property type="entry name" value="Polyketide_cyc"/>
    <property type="match status" value="1"/>
</dbReference>